<evidence type="ECO:0000256" key="1">
    <source>
        <dbReference type="SAM" id="MobiDB-lite"/>
    </source>
</evidence>
<reference evidence="2" key="1">
    <citation type="submission" date="2018-08" db="EMBL/GenBank/DDBJ databases">
        <title>Identification of Burkholderia cepacia strains that express a Burkholderia pseudomallei-like capsular polysaccharide.</title>
        <authorList>
            <person name="Burtnick M.N."/>
            <person name="Vongsouvath M."/>
            <person name="Newton P."/>
            <person name="Wuthiekanun V."/>
            <person name="Limmathurotsakul D."/>
            <person name="Brett P.J."/>
            <person name="Chantratita N."/>
            <person name="Dance D.A."/>
        </authorList>
    </citation>
    <scope>NUCLEOTIDE SEQUENCE</scope>
    <source>
        <strain evidence="2">SBXCC001</strain>
    </source>
</reference>
<accession>A0AAW9CVT4</accession>
<name>A0AAW9CVT4_BURTH</name>
<proteinExistence type="predicted"/>
<gene>
    <name evidence="2" type="ORF">C7S16_0613</name>
</gene>
<comment type="caution">
    <text evidence="2">The sequence shown here is derived from an EMBL/GenBank/DDBJ whole genome shotgun (WGS) entry which is preliminary data.</text>
</comment>
<dbReference type="AlphaFoldDB" id="A0AAW9CVT4"/>
<dbReference type="EMBL" id="QXCT01000002">
    <property type="protein sequence ID" value="MDW9254775.1"/>
    <property type="molecule type" value="Genomic_DNA"/>
</dbReference>
<feature type="region of interest" description="Disordered" evidence="1">
    <location>
        <begin position="17"/>
        <end position="58"/>
    </location>
</feature>
<protein>
    <submittedName>
        <fullName evidence="2">Uncharacterized protein</fullName>
    </submittedName>
</protein>
<dbReference type="Proteomes" id="UP001272137">
    <property type="component" value="Unassembled WGS sequence"/>
</dbReference>
<evidence type="ECO:0000313" key="3">
    <source>
        <dbReference type="Proteomes" id="UP001272137"/>
    </source>
</evidence>
<sequence>MRRVDAGLRLRTMARALPGPVADDRRRSARLSQEPSVDKITAPHARVERQATGGTASI</sequence>
<evidence type="ECO:0000313" key="2">
    <source>
        <dbReference type="EMBL" id="MDW9254775.1"/>
    </source>
</evidence>
<organism evidence="2 3">
    <name type="scientific">Burkholderia thailandensis</name>
    <dbReference type="NCBI Taxonomy" id="57975"/>
    <lineage>
        <taxon>Bacteria</taxon>
        <taxon>Pseudomonadati</taxon>
        <taxon>Pseudomonadota</taxon>
        <taxon>Betaproteobacteria</taxon>
        <taxon>Burkholderiales</taxon>
        <taxon>Burkholderiaceae</taxon>
        <taxon>Burkholderia</taxon>
        <taxon>pseudomallei group</taxon>
    </lineage>
</organism>